<dbReference type="Proteomes" id="UP000809789">
    <property type="component" value="Unassembled WGS sequence"/>
</dbReference>
<keyword evidence="1" id="KW-0378">Hydrolase</keyword>
<protein>
    <recommendedName>
        <fullName evidence="3">AB hydrolase-1 domain-containing protein</fullName>
    </recommendedName>
</protein>
<evidence type="ECO:0000259" key="3">
    <source>
        <dbReference type="Pfam" id="PF00561"/>
    </source>
</evidence>
<comment type="caution">
    <text evidence="4">The sequence shown here is derived from an EMBL/GenBank/DDBJ whole genome shotgun (WGS) entry which is preliminary data.</text>
</comment>
<evidence type="ECO:0000256" key="1">
    <source>
        <dbReference type="ARBA" id="ARBA00022801"/>
    </source>
</evidence>
<evidence type="ECO:0000256" key="2">
    <source>
        <dbReference type="ARBA" id="ARBA00038334"/>
    </source>
</evidence>
<sequence>MAAALHETVTLNSVHPWLKRNDTPVESCPNVVSYTHDTGSGPVLFLIHGYPQSAFIWRHVAPLLKSRISLFIPEIPGYGISSPPNLPITFSTMGLPLLQAFQNLFPSRPLILGGHDRGARIAHRLAVDLPHSPPSTPQPLDLRALILLDIVPTLVQWQAFASAKASTAYFHWPLLASPLGPEMILAYGGDKWTHAALDRIGGGNEAARAAFRSDRAWEVYESLFATEGAVRGSCEDYKAGAMVEPGLQEQNQREGRKIRVPMLVGWSERGLGGMHGDVGEIWKGWVQEGTRLRGFGCGDGVGHYLPEEAAGKVAGEINGFLDEVLGR</sequence>
<comment type="similarity">
    <text evidence="2">Belongs to the AB hydrolase superfamily. Epoxide hydrolase family.</text>
</comment>
<proteinExistence type="inferred from homology"/>
<organism evidence="4 5">
    <name type="scientific">Elsinoe batatas</name>
    <dbReference type="NCBI Taxonomy" id="2601811"/>
    <lineage>
        <taxon>Eukaryota</taxon>
        <taxon>Fungi</taxon>
        <taxon>Dikarya</taxon>
        <taxon>Ascomycota</taxon>
        <taxon>Pezizomycotina</taxon>
        <taxon>Dothideomycetes</taxon>
        <taxon>Dothideomycetidae</taxon>
        <taxon>Myriangiales</taxon>
        <taxon>Elsinoaceae</taxon>
        <taxon>Elsinoe</taxon>
    </lineage>
</organism>
<name>A0A8K0PJV2_9PEZI</name>
<evidence type="ECO:0000313" key="5">
    <source>
        <dbReference type="Proteomes" id="UP000809789"/>
    </source>
</evidence>
<dbReference type="InterPro" id="IPR029058">
    <property type="entry name" value="AB_hydrolase_fold"/>
</dbReference>
<dbReference type="PANTHER" id="PTHR43329">
    <property type="entry name" value="EPOXIDE HYDROLASE"/>
    <property type="match status" value="1"/>
</dbReference>
<dbReference type="SUPFAM" id="SSF53474">
    <property type="entry name" value="alpha/beta-Hydrolases"/>
    <property type="match status" value="1"/>
</dbReference>
<feature type="domain" description="AB hydrolase-1" evidence="3">
    <location>
        <begin position="42"/>
        <end position="131"/>
    </location>
</feature>
<dbReference type="Gene3D" id="3.40.50.1820">
    <property type="entry name" value="alpha/beta hydrolase"/>
    <property type="match status" value="1"/>
</dbReference>
<dbReference type="AlphaFoldDB" id="A0A8K0PJV2"/>
<evidence type="ECO:0000313" key="4">
    <source>
        <dbReference type="EMBL" id="KAG8630887.1"/>
    </source>
</evidence>
<accession>A0A8K0PJV2</accession>
<dbReference type="Pfam" id="PF00561">
    <property type="entry name" value="Abhydrolase_1"/>
    <property type="match status" value="1"/>
</dbReference>
<dbReference type="EMBL" id="JAESVG020000001">
    <property type="protein sequence ID" value="KAG8630887.1"/>
    <property type="molecule type" value="Genomic_DNA"/>
</dbReference>
<dbReference type="InterPro" id="IPR000639">
    <property type="entry name" value="Epox_hydrolase-like"/>
</dbReference>
<gene>
    <name evidence="4" type="ORF">KVT40_000027</name>
</gene>
<reference evidence="4" key="1">
    <citation type="submission" date="2021-07" db="EMBL/GenBank/DDBJ databases">
        <title>Elsinoe batatas strain:CRI-CJ2 Genome sequencing and assembly.</title>
        <authorList>
            <person name="Huang L."/>
        </authorList>
    </citation>
    <scope>NUCLEOTIDE SEQUENCE</scope>
    <source>
        <strain evidence="4">CRI-CJ2</strain>
    </source>
</reference>
<dbReference type="InterPro" id="IPR000073">
    <property type="entry name" value="AB_hydrolase_1"/>
</dbReference>
<dbReference type="GO" id="GO:0016787">
    <property type="term" value="F:hydrolase activity"/>
    <property type="evidence" value="ECO:0007669"/>
    <property type="project" value="UniProtKB-KW"/>
</dbReference>
<keyword evidence="5" id="KW-1185">Reference proteome</keyword>
<dbReference type="PRINTS" id="PR00412">
    <property type="entry name" value="EPOXHYDRLASE"/>
</dbReference>